<dbReference type="GO" id="GO:0031011">
    <property type="term" value="C:Ino80 complex"/>
    <property type="evidence" value="ECO:0007669"/>
    <property type="project" value="UniProtKB-UniRule"/>
</dbReference>
<dbReference type="InterPro" id="IPR050520">
    <property type="entry name" value="INO80/SWR1_helicase"/>
</dbReference>
<evidence type="ECO:0000256" key="16">
    <source>
        <dbReference type="SAM" id="Coils"/>
    </source>
</evidence>
<dbReference type="InterPro" id="IPR000330">
    <property type="entry name" value="SNF2_N"/>
</dbReference>
<evidence type="ECO:0000256" key="4">
    <source>
        <dbReference type="ARBA" id="ARBA00022741"/>
    </source>
</evidence>
<keyword evidence="12 15" id="KW-0234">DNA repair</keyword>
<comment type="function">
    <text evidence="15">ATPase component of the INO80 complex which remodels chromatin by shifting nucleosomes and is involved in DNA repair.</text>
</comment>
<protein>
    <recommendedName>
        <fullName evidence="3 15">Chromatin-remodeling ATPase INO80</fullName>
        <ecNumber evidence="15">3.6.4.-</ecNumber>
    </recommendedName>
</protein>
<dbReference type="PANTHER" id="PTHR45685:SF2">
    <property type="entry name" value="CHROMATIN-REMODELING ATPASE INO80"/>
    <property type="match status" value="1"/>
</dbReference>
<dbReference type="Pfam" id="PF00176">
    <property type="entry name" value="SNF2-rel_dom"/>
    <property type="match status" value="1"/>
</dbReference>
<accession>A0A0D2LML8</accession>
<evidence type="ECO:0000256" key="6">
    <source>
        <dbReference type="ARBA" id="ARBA00022801"/>
    </source>
</evidence>
<gene>
    <name evidence="21" type="ORF">HYPSUDRAFT_61287</name>
</gene>
<keyword evidence="8" id="KW-0805">Transcription regulation</keyword>
<comment type="subcellular location">
    <subcellularLocation>
        <location evidence="1 15">Nucleus</location>
    </subcellularLocation>
</comment>
<dbReference type="GO" id="GO:0006338">
    <property type="term" value="P:chromatin remodeling"/>
    <property type="evidence" value="ECO:0007669"/>
    <property type="project" value="UniProtKB-UniRule"/>
</dbReference>
<sequence>MSLRHILNDEPPPAHPRQSYVATSRMSSADHPPYPEDPRLSPQPGSPSRPYLTQRQPLEVPEPRSYYRPSVTGQHDASWDSRSGDWPADDALSYASEHQRYSYDREPVVSPIEASQPLPPQDEQDVISKKRRKGGDHDEDYMPAKPRRMSQRKVSRKGKETRPISPTGDATLDAKPTIDDPALDSSDLEDCREVWMGELGEYIVETQKRQSQVAQYFWTSILERNSVTAIDLSRHYSERIESIAIPPPTPTYIHPRGAFEDEFENMTSTKSNGQDYEHQRRFNSSAEDAALEFERSMLDSPAPKSKKRGGEAKKRAVPGGESDVEGSADKAGPSTKRRKLDNNSVGVANGVEHTQAHDSISLKLSISKLKGKAKQSQREPSHDSISTTPKLRKKPGPKKKVGLALELEGEQASRPSSLLGDVTPSVSRPNSPVHTNTTMVYELDEQIPPMKKAKKVDDTAMIKRIKSLEESQRKVWTNIARRDVAKVYKYHATGYLARQAQSERIAKLASIQARKPFTRTAKANKDLQAKAKRLMREMQVFWKKNEKEERDLRKREQKEAMDRLKIEEEKREAARQARKLEFLISQTELYSHFVGSKLKTTEIEGDAEPLPVPVGAQIADDGPEVLPDIDFDNDDSTNLHRHARQNAQEAISLAKERAQQFDMQAALERKTNEALKLAKAQAHIHDASASSTSVPPLVDLDSDELNFQNPTSLSGPLTIGQPKMLMAQLKEYQLKGLNWLATLYEQGINGILADEMGLGKTVQSISLLAYLAETHDIWGPFLVVAPASTLHNWQQELTRFVPHLKALPYWGNVKDRATLRKFWSKKEISYNQDAPFHVLITSYQLVTQDQQYFQRVKWQYMILDEAQNIKNSSSVRWKTLLGFQCRNRLLLTGTPIQNSMQELWALLHFIMPSLFDSHDEFNEWFSKDIENAAENKGSKLNEHQLRRLHMILKPFMLRRVKRHVQNELSEKIEIDVFVDLSPRQRALYAGLLANVSVSDLLEKAANIGDADSARSLMNLVMQFRKVCNHPELFERADVVAPFSFCKYGKSGPINREGDFLILPYSTRSPIEYSIPLVMYQDGGILGVPSEASTSPSQSGCLNKLLNIWTTDWIHRSLYDDDAGDFSFLRFADVSASEAHEIHVSPLLRRRLMALENLTAIPDAYYSLDPDFSMYNATSHLQVSASRILPRFNSTETLPDLSDISISSWKMSCLSRASMKWCTPLVIAPPISVYCNDRTFVEAQTYIQDAPLESLALYGLPYEMRFSEESCNTFQQLVPGVPPQGLAGVSPPDQLPLSNMMVPEAKRLIYDSAKLSRLDSLLQELKGGDHRVLVYFQMTRMMDLMEEYLIYRQYKYLRLDGSSKLEDRRDMVIDWQTRPDIFVFLLSTRAGGLGINLTAADTVIFYDHDWNPSNDAQAMDRAHRLGQTRQVTVYRLITRGTIDERIIQLARVKKDVQDIVVGNKNFTDVTKPSEIVQLLLNDEQLASLESSNRLPGTRKDKSAEEKRSNQESVRDLWNEEGDDFFGHTAPTPAERPDDETLPVASASTRGKRRKSGTTSTRGRKPGSKKKIPSTPLEEL</sequence>
<keyword evidence="5 15" id="KW-0227">DNA damage</keyword>
<evidence type="ECO:0000259" key="19">
    <source>
        <dbReference type="PROSITE" id="PS51194"/>
    </source>
</evidence>
<feature type="domain" description="Helicase ATP-binding" evidence="18">
    <location>
        <begin position="741"/>
        <end position="913"/>
    </location>
</feature>
<dbReference type="PROSITE" id="PS51413">
    <property type="entry name" value="DBINO"/>
    <property type="match status" value="1"/>
</dbReference>
<feature type="region of interest" description="Disordered" evidence="17">
    <location>
        <begin position="1489"/>
        <end position="1578"/>
    </location>
</feature>
<evidence type="ECO:0000259" key="18">
    <source>
        <dbReference type="PROSITE" id="PS51192"/>
    </source>
</evidence>
<organism evidence="21 22">
    <name type="scientific">Hypholoma sublateritium (strain FD-334 SS-4)</name>
    <dbReference type="NCBI Taxonomy" id="945553"/>
    <lineage>
        <taxon>Eukaryota</taxon>
        <taxon>Fungi</taxon>
        <taxon>Dikarya</taxon>
        <taxon>Basidiomycota</taxon>
        <taxon>Agaricomycotina</taxon>
        <taxon>Agaricomycetes</taxon>
        <taxon>Agaricomycetidae</taxon>
        <taxon>Agaricales</taxon>
        <taxon>Agaricineae</taxon>
        <taxon>Strophariaceae</taxon>
        <taxon>Hypholoma</taxon>
    </lineage>
</organism>
<dbReference type="PROSITE" id="PS51194">
    <property type="entry name" value="HELICASE_CTER"/>
    <property type="match status" value="1"/>
</dbReference>
<dbReference type="SMART" id="SM00490">
    <property type="entry name" value="HELICc"/>
    <property type="match status" value="1"/>
</dbReference>
<evidence type="ECO:0000313" key="21">
    <source>
        <dbReference type="EMBL" id="KJA29257.1"/>
    </source>
</evidence>
<evidence type="ECO:0000256" key="7">
    <source>
        <dbReference type="ARBA" id="ARBA00022840"/>
    </source>
</evidence>
<feature type="compositionally biased region" description="Basic residues" evidence="17">
    <location>
        <begin position="390"/>
        <end position="401"/>
    </location>
</feature>
<dbReference type="PANTHER" id="PTHR45685">
    <property type="entry name" value="HELICASE SRCAP-RELATED"/>
    <property type="match status" value="1"/>
</dbReference>
<evidence type="ECO:0000313" key="22">
    <source>
        <dbReference type="Proteomes" id="UP000054270"/>
    </source>
</evidence>
<evidence type="ECO:0000256" key="15">
    <source>
        <dbReference type="RuleBase" id="RU368001"/>
    </source>
</evidence>
<evidence type="ECO:0000259" key="20">
    <source>
        <dbReference type="PROSITE" id="PS51413"/>
    </source>
</evidence>
<dbReference type="GO" id="GO:0016887">
    <property type="term" value="F:ATP hydrolysis activity"/>
    <property type="evidence" value="ECO:0007669"/>
    <property type="project" value="TreeGrafter"/>
</dbReference>
<dbReference type="InterPro" id="IPR001650">
    <property type="entry name" value="Helicase_C-like"/>
</dbReference>
<dbReference type="Gene3D" id="3.40.50.10810">
    <property type="entry name" value="Tandem AAA-ATPase domain"/>
    <property type="match status" value="1"/>
</dbReference>
<dbReference type="InterPro" id="IPR020838">
    <property type="entry name" value="DBINO"/>
</dbReference>
<feature type="region of interest" description="Disordered" evidence="17">
    <location>
        <begin position="369"/>
        <end position="434"/>
    </location>
</feature>
<feature type="compositionally biased region" description="Basic and acidic residues" evidence="17">
    <location>
        <begin position="97"/>
        <end position="107"/>
    </location>
</feature>
<feature type="domain" description="DBINO" evidence="20">
    <location>
        <begin position="475"/>
        <end position="600"/>
    </location>
</feature>
<dbReference type="InterPro" id="IPR049730">
    <property type="entry name" value="SNF2/RAD54-like_C"/>
</dbReference>
<dbReference type="InterPro" id="IPR027417">
    <property type="entry name" value="P-loop_NTPase"/>
</dbReference>
<evidence type="ECO:0000256" key="12">
    <source>
        <dbReference type="ARBA" id="ARBA00023204"/>
    </source>
</evidence>
<dbReference type="Proteomes" id="UP000054270">
    <property type="component" value="Unassembled WGS sequence"/>
</dbReference>
<dbReference type="GO" id="GO:0003677">
    <property type="term" value="F:DNA binding"/>
    <property type="evidence" value="ECO:0007669"/>
    <property type="project" value="UniProtKB-UniRule"/>
</dbReference>
<comment type="catalytic activity">
    <reaction evidence="14 15">
        <text>ATP + H2O = ADP + phosphate + H(+)</text>
        <dbReference type="Rhea" id="RHEA:13065"/>
        <dbReference type="ChEBI" id="CHEBI:15377"/>
        <dbReference type="ChEBI" id="CHEBI:15378"/>
        <dbReference type="ChEBI" id="CHEBI:30616"/>
        <dbReference type="ChEBI" id="CHEBI:43474"/>
        <dbReference type="ChEBI" id="CHEBI:456216"/>
    </reaction>
</comment>
<comment type="subunit">
    <text evidence="15">Component of the INO80 chromatin-remodeling complex.</text>
</comment>
<dbReference type="Pfam" id="PF00271">
    <property type="entry name" value="Helicase_C"/>
    <property type="match status" value="1"/>
</dbReference>
<keyword evidence="16" id="KW-0175">Coiled coil</keyword>
<dbReference type="GO" id="GO:0006281">
    <property type="term" value="P:DNA repair"/>
    <property type="evidence" value="ECO:0007669"/>
    <property type="project" value="UniProtKB-UniRule"/>
</dbReference>
<dbReference type="EC" id="3.6.4.-" evidence="15"/>
<evidence type="ECO:0000256" key="17">
    <source>
        <dbReference type="SAM" id="MobiDB-lite"/>
    </source>
</evidence>
<dbReference type="SMART" id="SM00487">
    <property type="entry name" value="DEXDc"/>
    <property type="match status" value="1"/>
</dbReference>
<feature type="region of interest" description="Disordered" evidence="17">
    <location>
        <begin position="1"/>
        <end position="185"/>
    </location>
</feature>
<keyword evidence="9 15" id="KW-0238">DNA-binding</keyword>
<keyword evidence="13" id="KW-0539">Nucleus</keyword>
<dbReference type="EMBL" id="KN817519">
    <property type="protein sequence ID" value="KJA29257.1"/>
    <property type="molecule type" value="Genomic_DNA"/>
</dbReference>
<keyword evidence="4" id="KW-0547">Nucleotide-binding</keyword>
<feature type="compositionally biased region" description="Polar residues" evidence="17">
    <location>
        <begin position="424"/>
        <end position="434"/>
    </location>
</feature>
<evidence type="ECO:0000256" key="2">
    <source>
        <dbReference type="ARBA" id="ARBA00007025"/>
    </source>
</evidence>
<keyword evidence="22" id="KW-1185">Reference proteome</keyword>
<evidence type="ECO:0000256" key="1">
    <source>
        <dbReference type="ARBA" id="ARBA00004123"/>
    </source>
</evidence>
<keyword evidence="10" id="KW-0010">Activator</keyword>
<comment type="similarity">
    <text evidence="2 15">Belongs to the SNF2/RAD54 helicase family.</text>
</comment>
<reference evidence="22" key="1">
    <citation type="submission" date="2014-04" db="EMBL/GenBank/DDBJ databases">
        <title>Evolutionary Origins and Diversification of the Mycorrhizal Mutualists.</title>
        <authorList>
            <consortium name="DOE Joint Genome Institute"/>
            <consortium name="Mycorrhizal Genomics Consortium"/>
            <person name="Kohler A."/>
            <person name="Kuo A."/>
            <person name="Nagy L.G."/>
            <person name="Floudas D."/>
            <person name="Copeland A."/>
            <person name="Barry K.W."/>
            <person name="Cichocki N."/>
            <person name="Veneault-Fourrey C."/>
            <person name="LaButti K."/>
            <person name="Lindquist E.A."/>
            <person name="Lipzen A."/>
            <person name="Lundell T."/>
            <person name="Morin E."/>
            <person name="Murat C."/>
            <person name="Riley R."/>
            <person name="Ohm R."/>
            <person name="Sun H."/>
            <person name="Tunlid A."/>
            <person name="Henrissat B."/>
            <person name="Grigoriev I.V."/>
            <person name="Hibbett D.S."/>
            <person name="Martin F."/>
        </authorList>
    </citation>
    <scope>NUCLEOTIDE SEQUENCE [LARGE SCALE GENOMIC DNA]</scope>
    <source>
        <strain evidence="22">FD-334 SS-4</strain>
    </source>
</reference>
<feature type="region of interest" description="Disordered" evidence="17">
    <location>
        <begin position="294"/>
        <end position="344"/>
    </location>
</feature>
<evidence type="ECO:0000256" key="3">
    <source>
        <dbReference type="ARBA" id="ARBA00019805"/>
    </source>
</evidence>
<dbReference type="STRING" id="945553.A0A0D2LML8"/>
<name>A0A0D2LML8_HYPSF</name>
<dbReference type="Gene3D" id="3.40.50.300">
    <property type="entry name" value="P-loop containing nucleotide triphosphate hydrolases"/>
    <property type="match status" value="1"/>
</dbReference>
<feature type="compositionally biased region" description="Basic residues" evidence="17">
    <location>
        <begin position="145"/>
        <end position="156"/>
    </location>
</feature>
<dbReference type="InterPro" id="IPR038718">
    <property type="entry name" value="SNF2-like_sf"/>
</dbReference>
<evidence type="ECO:0000256" key="11">
    <source>
        <dbReference type="ARBA" id="ARBA00023163"/>
    </source>
</evidence>
<dbReference type="SUPFAM" id="SSF52540">
    <property type="entry name" value="P-loop containing nucleoside triphosphate hydrolases"/>
    <property type="match status" value="2"/>
</dbReference>
<feature type="domain" description="Helicase C-terminal" evidence="19">
    <location>
        <begin position="1316"/>
        <end position="1466"/>
    </location>
</feature>
<dbReference type="Pfam" id="PF13892">
    <property type="entry name" value="DBINO"/>
    <property type="match status" value="1"/>
</dbReference>
<feature type="compositionally biased region" description="Basic residues" evidence="17">
    <location>
        <begin position="1548"/>
        <end position="1570"/>
    </location>
</feature>
<proteinExistence type="inferred from homology"/>
<evidence type="ECO:0000256" key="5">
    <source>
        <dbReference type="ARBA" id="ARBA00022763"/>
    </source>
</evidence>
<evidence type="ECO:0000256" key="13">
    <source>
        <dbReference type="ARBA" id="ARBA00023242"/>
    </source>
</evidence>
<feature type="coiled-coil region" evidence="16">
    <location>
        <begin position="557"/>
        <end position="586"/>
    </location>
</feature>
<dbReference type="InterPro" id="IPR014001">
    <property type="entry name" value="Helicase_ATP-bd"/>
</dbReference>
<keyword evidence="6 15" id="KW-0378">Hydrolase</keyword>
<dbReference type="FunFam" id="3.40.50.10810:FF:000022">
    <property type="entry name" value="Blast:Putative DNA helicase Ino80"/>
    <property type="match status" value="1"/>
</dbReference>
<evidence type="ECO:0000256" key="14">
    <source>
        <dbReference type="ARBA" id="ARBA00049360"/>
    </source>
</evidence>
<dbReference type="GO" id="GO:0005524">
    <property type="term" value="F:ATP binding"/>
    <property type="evidence" value="ECO:0007669"/>
    <property type="project" value="UniProtKB-UniRule"/>
</dbReference>
<evidence type="ECO:0000256" key="8">
    <source>
        <dbReference type="ARBA" id="ARBA00023015"/>
    </source>
</evidence>
<evidence type="ECO:0000256" key="9">
    <source>
        <dbReference type="ARBA" id="ARBA00023125"/>
    </source>
</evidence>
<dbReference type="OMA" id="FWKKNER"/>
<comment type="domain">
    <text evidence="15">The DBINO region is involved in binding to DNA.</text>
</comment>
<keyword evidence="11" id="KW-0804">Transcription</keyword>
<dbReference type="OrthoDB" id="372624at2759"/>
<keyword evidence="7 15" id="KW-0067">ATP-binding</keyword>
<dbReference type="PROSITE" id="PS51192">
    <property type="entry name" value="HELICASE_ATP_BIND_1"/>
    <property type="match status" value="1"/>
</dbReference>
<evidence type="ECO:0000256" key="10">
    <source>
        <dbReference type="ARBA" id="ARBA00023159"/>
    </source>
</evidence>
<feature type="compositionally biased region" description="Basic and acidic residues" evidence="17">
    <location>
        <begin position="1496"/>
        <end position="1516"/>
    </location>
</feature>
<dbReference type="CDD" id="cd18793">
    <property type="entry name" value="SF2_C_SNF"/>
    <property type="match status" value="1"/>
</dbReference>
<dbReference type="GO" id="GO:0042393">
    <property type="term" value="F:histone binding"/>
    <property type="evidence" value="ECO:0007669"/>
    <property type="project" value="TreeGrafter"/>
</dbReference>